<evidence type="ECO:0000313" key="3">
    <source>
        <dbReference type="Proteomes" id="UP000582646"/>
    </source>
</evidence>
<dbReference type="RefSeq" id="WP_168544774.1">
    <property type="nucleotide sequence ID" value="NZ_JAAXOQ010000004.1"/>
</dbReference>
<dbReference type="EMBL" id="JAAXOQ010000004">
    <property type="protein sequence ID" value="NKY17707.1"/>
    <property type="molecule type" value="Genomic_DNA"/>
</dbReference>
<feature type="non-terminal residue" evidence="2">
    <location>
        <position position="86"/>
    </location>
</feature>
<sequence>MTVAIERVANTSCFHRDQGPELSDRSTSCSPMVLGHEMDGVVFERVVKTAVTVAIERVANTSCFHRDQGPELSDRSTSCSPMVLGH</sequence>
<evidence type="ECO:0000313" key="2">
    <source>
        <dbReference type="EMBL" id="NKY17707.1"/>
    </source>
</evidence>
<gene>
    <name evidence="2" type="ORF">HF999_04890</name>
</gene>
<name>A0A846WWZ3_9ACTN</name>
<proteinExistence type="predicted"/>
<comment type="caution">
    <text evidence="2">The sequence shown here is derived from an EMBL/GenBank/DDBJ whole genome shotgun (WGS) entry which is preliminary data.</text>
</comment>
<feature type="region of interest" description="Disordered" evidence="1">
    <location>
        <begin position="66"/>
        <end position="86"/>
    </location>
</feature>
<organism evidence="2 3">
    <name type="scientific">Tsukamurella spumae</name>
    <dbReference type="NCBI Taxonomy" id="44753"/>
    <lineage>
        <taxon>Bacteria</taxon>
        <taxon>Bacillati</taxon>
        <taxon>Actinomycetota</taxon>
        <taxon>Actinomycetes</taxon>
        <taxon>Mycobacteriales</taxon>
        <taxon>Tsukamurellaceae</taxon>
        <taxon>Tsukamurella</taxon>
    </lineage>
</organism>
<evidence type="ECO:0000256" key="1">
    <source>
        <dbReference type="SAM" id="MobiDB-lite"/>
    </source>
</evidence>
<accession>A0A846WWZ3</accession>
<protein>
    <submittedName>
        <fullName evidence="2">Uncharacterized protein</fullName>
    </submittedName>
</protein>
<dbReference type="Proteomes" id="UP000582646">
    <property type="component" value="Unassembled WGS sequence"/>
</dbReference>
<dbReference type="AlphaFoldDB" id="A0A846WWZ3"/>
<reference evidence="2 3" key="1">
    <citation type="submission" date="2020-04" db="EMBL/GenBank/DDBJ databases">
        <title>MicrobeNet Type strains.</title>
        <authorList>
            <person name="Nicholson A.C."/>
        </authorList>
    </citation>
    <scope>NUCLEOTIDE SEQUENCE [LARGE SCALE GENOMIC DNA]</scope>
    <source>
        <strain evidence="2 3">DSM 44113</strain>
    </source>
</reference>
<keyword evidence="3" id="KW-1185">Reference proteome</keyword>